<evidence type="ECO:0008006" key="3">
    <source>
        <dbReference type="Google" id="ProtNLM"/>
    </source>
</evidence>
<protein>
    <recommendedName>
        <fullName evidence="3">FecR protein domain-containing protein</fullName>
    </recommendedName>
</protein>
<gene>
    <name evidence="1" type="ORF">FHR87_001883</name>
</gene>
<dbReference type="Proteomes" id="UP000549250">
    <property type="component" value="Unassembled WGS sequence"/>
</dbReference>
<comment type="caution">
    <text evidence="1">The sequence shown here is derived from an EMBL/GenBank/DDBJ whole genome shotgun (WGS) entry which is preliminary data.</text>
</comment>
<dbReference type="EMBL" id="JACHXI010000007">
    <property type="protein sequence ID" value="MBB3103487.1"/>
    <property type="molecule type" value="Genomic_DNA"/>
</dbReference>
<accession>A0A839T1Q2</accession>
<dbReference type="AlphaFoldDB" id="A0A839T1Q2"/>
<name>A0A839T1Q2_AZOMA</name>
<proteinExistence type="predicted"/>
<evidence type="ECO:0000313" key="1">
    <source>
        <dbReference type="EMBL" id="MBB3103487.1"/>
    </source>
</evidence>
<reference evidence="1 2" key="1">
    <citation type="submission" date="2020-08" db="EMBL/GenBank/DDBJ databases">
        <title>Genomic Encyclopedia of Type Strains, Phase III (KMG-III): the genomes of soil and plant-associated and newly described type strains.</title>
        <authorList>
            <person name="Whitman W."/>
        </authorList>
    </citation>
    <scope>NUCLEOTIDE SEQUENCE [LARGE SCALE GENOMIC DNA]</scope>
    <source>
        <strain evidence="1 2">CECT 4462</strain>
    </source>
</reference>
<keyword evidence="2" id="KW-1185">Reference proteome</keyword>
<dbReference type="RefSeq" id="WP_246335929.1">
    <property type="nucleotide sequence ID" value="NZ_JACHXI010000007.1"/>
</dbReference>
<organism evidence="1 2">
    <name type="scientific">Azomonas macrocytogenes</name>
    <name type="common">Azotobacter macrocytogenes</name>
    <dbReference type="NCBI Taxonomy" id="69962"/>
    <lineage>
        <taxon>Bacteria</taxon>
        <taxon>Pseudomonadati</taxon>
        <taxon>Pseudomonadota</taxon>
        <taxon>Gammaproteobacteria</taxon>
        <taxon>Pseudomonadales</taxon>
        <taxon>Pseudomonadaceae</taxon>
        <taxon>Azomonas</taxon>
    </lineage>
</organism>
<sequence>MRGWIKHGKTMAWVGLLAVLPLGASFVAAAPLPQPIGYVVRVEGPAYVSIRGNTLVAMSGQVVLSGSKLETGPQGALGVILIDGTIIALGAESEMRLEDVRFDPARKSLLLQARFERGMLSLLAGEIAKLDPQAMRLQTPHGTIRVTDGAHVLIKAVQ</sequence>
<evidence type="ECO:0000313" key="2">
    <source>
        <dbReference type="Proteomes" id="UP000549250"/>
    </source>
</evidence>